<comment type="caution">
    <text evidence="3">The sequence shown here is derived from an EMBL/GenBank/DDBJ whole genome shotgun (WGS) entry which is preliminary data.</text>
</comment>
<accession>A0ABV6UK26</accession>
<dbReference type="SUPFAM" id="SSF50370">
    <property type="entry name" value="Ricin B-like lectins"/>
    <property type="match status" value="1"/>
</dbReference>
<feature type="domain" description="Ricin B lectin" evidence="2">
    <location>
        <begin position="40"/>
        <end position="206"/>
    </location>
</feature>
<keyword evidence="1" id="KW-0732">Signal</keyword>
<evidence type="ECO:0000256" key="1">
    <source>
        <dbReference type="SAM" id="SignalP"/>
    </source>
</evidence>
<evidence type="ECO:0000259" key="2">
    <source>
        <dbReference type="SMART" id="SM00458"/>
    </source>
</evidence>
<dbReference type="RefSeq" id="WP_030256501.1">
    <property type="nucleotide sequence ID" value="NZ_JBHEZZ010000005.1"/>
</dbReference>
<proteinExistence type="predicted"/>
<dbReference type="InterPro" id="IPR000772">
    <property type="entry name" value="Ricin_B_lectin"/>
</dbReference>
<dbReference type="PROSITE" id="PS50231">
    <property type="entry name" value="RICIN_B_LECTIN"/>
    <property type="match status" value="1"/>
</dbReference>
<dbReference type="Pfam" id="PF14200">
    <property type="entry name" value="RicinB_lectin_2"/>
    <property type="match status" value="1"/>
</dbReference>
<dbReference type="InterPro" id="IPR035992">
    <property type="entry name" value="Ricin_B-like_lectins"/>
</dbReference>
<organism evidence="3 4">
    <name type="scientific">Streptacidiphilus cavernicola</name>
    <dbReference type="NCBI Taxonomy" id="3342716"/>
    <lineage>
        <taxon>Bacteria</taxon>
        <taxon>Bacillati</taxon>
        <taxon>Actinomycetota</taxon>
        <taxon>Actinomycetes</taxon>
        <taxon>Kitasatosporales</taxon>
        <taxon>Streptomycetaceae</taxon>
        <taxon>Streptacidiphilus</taxon>
    </lineage>
</organism>
<feature type="chain" id="PRO_5045061606" evidence="1">
    <location>
        <begin position="30"/>
        <end position="223"/>
    </location>
</feature>
<keyword evidence="4" id="KW-1185">Reference proteome</keyword>
<dbReference type="Proteomes" id="UP001592528">
    <property type="component" value="Unassembled WGS sequence"/>
</dbReference>
<protein>
    <submittedName>
        <fullName evidence="3">RICIN domain-containing protein</fullName>
    </submittedName>
</protein>
<dbReference type="EMBL" id="JBHEZZ010000005">
    <property type="protein sequence ID" value="MFC1401806.1"/>
    <property type="molecule type" value="Genomic_DNA"/>
</dbReference>
<evidence type="ECO:0000313" key="3">
    <source>
        <dbReference type="EMBL" id="MFC1401806.1"/>
    </source>
</evidence>
<gene>
    <name evidence="3" type="ORF">ACEZDJ_10950</name>
</gene>
<reference evidence="3 4" key="1">
    <citation type="submission" date="2024-09" db="EMBL/GenBank/DDBJ databases">
        <authorList>
            <person name="Lee S.D."/>
        </authorList>
    </citation>
    <scope>NUCLEOTIDE SEQUENCE [LARGE SCALE GENOMIC DNA]</scope>
    <source>
        <strain evidence="3 4">N1-5</strain>
    </source>
</reference>
<sequence length="223" mass="23623">MKPRRLTHLIAVAGITALTPLLGTTAAHASTAAGNYYLENDSTSFANNTLECADLPGTGSEPSGTAVWMDSCLIGSGSTDNQVFGFEYTRTVDGQNLYVIVDVASGKCLDLPGYGSEPAGAQVTLYTCNTNSANDNQEWFLNTVQAGFTEIENFKSSGDPSNKADPNNECLDVDGWAADLTDTANRTKLGIYTCSNTSPSGNWGGLVINNVAYDDHLWNLISA</sequence>
<dbReference type="SMART" id="SM00458">
    <property type="entry name" value="RICIN"/>
    <property type="match status" value="1"/>
</dbReference>
<name>A0ABV6UK26_9ACTN</name>
<feature type="signal peptide" evidence="1">
    <location>
        <begin position="1"/>
        <end position="29"/>
    </location>
</feature>
<dbReference type="Gene3D" id="2.80.10.50">
    <property type="match status" value="1"/>
</dbReference>
<evidence type="ECO:0000313" key="4">
    <source>
        <dbReference type="Proteomes" id="UP001592528"/>
    </source>
</evidence>
<dbReference type="CDD" id="cd00161">
    <property type="entry name" value="beta-trefoil_Ricin-like"/>
    <property type="match status" value="1"/>
</dbReference>